<dbReference type="Proteomes" id="UP000051574">
    <property type="component" value="Unassembled WGS sequence"/>
</dbReference>
<dbReference type="InterPro" id="IPR033658">
    <property type="entry name" value="GRX_PICOT-like"/>
</dbReference>
<dbReference type="Pfam" id="PF00085">
    <property type="entry name" value="Thioredoxin"/>
    <property type="match status" value="1"/>
</dbReference>
<comment type="caution">
    <text evidence="6">The sequence shown here is derived from an EMBL/GenBank/DDBJ whole genome shotgun (WGS) entry which is preliminary data.</text>
</comment>
<accession>A0A0T6AV65</accession>
<protein>
    <submittedName>
        <fullName evidence="6">Thioredoxin</fullName>
    </submittedName>
</protein>
<reference evidence="6 7" key="1">
    <citation type="submission" date="2015-09" db="EMBL/GenBank/DDBJ databases">
        <title>Draft genome of the scarab beetle Oryctes borbonicus.</title>
        <authorList>
            <person name="Meyer J.M."/>
            <person name="Markov G.V."/>
            <person name="Baskaran P."/>
            <person name="Herrmann M."/>
            <person name="Sommer R.J."/>
            <person name="Roedelsperger C."/>
        </authorList>
    </citation>
    <scope>NUCLEOTIDE SEQUENCE [LARGE SCALE GENOMIC DNA]</scope>
    <source>
        <strain evidence="6">OB123</strain>
        <tissue evidence="6">Whole animal</tissue>
    </source>
</reference>
<keyword evidence="2" id="KW-0408">Iron</keyword>
<organism evidence="6 7">
    <name type="scientific">Oryctes borbonicus</name>
    <dbReference type="NCBI Taxonomy" id="1629725"/>
    <lineage>
        <taxon>Eukaryota</taxon>
        <taxon>Metazoa</taxon>
        <taxon>Ecdysozoa</taxon>
        <taxon>Arthropoda</taxon>
        <taxon>Hexapoda</taxon>
        <taxon>Insecta</taxon>
        <taxon>Pterygota</taxon>
        <taxon>Neoptera</taxon>
        <taxon>Endopterygota</taxon>
        <taxon>Coleoptera</taxon>
        <taxon>Polyphaga</taxon>
        <taxon>Scarabaeiformia</taxon>
        <taxon>Scarabaeidae</taxon>
        <taxon>Dynastinae</taxon>
        <taxon>Oryctes</taxon>
    </lineage>
</organism>
<dbReference type="GO" id="GO:0005829">
    <property type="term" value="C:cytosol"/>
    <property type="evidence" value="ECO:0007669"/>
    <property type="project" value="TreeGrafter"/>
</dbReference>
<dbReference type="EMBL" id="LJIG01022740">
    <property type="protein sequence ID" value="KRT78961.1"/>
    <property type="molecule type" value="Genomic_DNA"/>
</dbReference>
<dbReference type="NCBIfam" id="TIGR00365">
    <property type="entry name" value="Grx4 family monothiol glutaredoxin"/>
    <property type="match status" value="1"/>
</dbReference>
<dbReference type="PANTHER" id="PTHR10293">
    <property type="entry name" value="GLUTAREDOXIN FAMILY MEMBER"/>
    <property type="match status" value="1"/>
</dbReference>
<dbReference type="CDD" id="cd03028">
    <property type="entry name" value="GRX_PICOT_like"/>
    <property type="match status" value="1"/>
</dbReference>
<evidence type="ECO:0000256" key="1">
    <source>
        <dbReference type="ARBA" id="ARBA00022723"/>
    </source>
</evidence>
<dbReference type="InterPro" id="IPR002109">
    <property type="entry name" value="Glutaredoxin"/>
</dbReference>
<dbReference type="InterPro" id="IPR004480">
    <property type="entry name" value="Monothiol_GRX-rel"/>
</dbReference>
<dbReference type="GO" id="GO:0006879">
    <property type="term" value="P:intracellular iron ion homeostasis"/>
    <property type="evidence" value="ECO:0007669"/>
    <property type="project" value="TreeGrafter"/>
</dbReference>
<proteinExistence type="predicted"/>
<dbReference type="Gene3D" id="3.40.30.10">
    <property type="entry name" value="Glutaredoxin"/>
    <property type="match status" value="2"/>
</dbReference>
<keyword evidence="3" id="KW-0411">Iron-sulfur</keyword>
<dbReference type="InterPro" id="IPR013766">
    <property type="entry name" value="Thioredoxin_domain"/>
</dbReference>
<keyword evidence="1" id="KW-0479">Metal-binding</keyword>
<gene>
    <name evidence="6" type="ORF">AMK59_8590</name>
</gene>
<sequence length="215" mass="24118">MPELIKDSSNFQEVIKGNQLSVIHFSADWIEQCKQVDDVMDTLSQQPEYTNVKFAKCLAEDLAEVSLKYNVEAAPTIILFRNGKDIDKVDGADPAKLTAKVKQNNTNTEGISSKPKESLEQRLKSLINKHNVMLFMKGNPETPRCGFSRQTVEILKSIGVPYDSFDILTDEEVRQGLKTYSDWPTYPQLYVKGELLGGLDIIKEMQASGELESAL</sequence>
<dbReference type="InterPro" id="IPR036249">
    <property type="entry name" value="Thioredoxin-like_sf"/>
</dbReference>
<dbReference type="PANTHER" id="PTHR10293:SF73">
    <property type="entry name" value="GLUTAREDOXIN-3"/>
    <property type="match status" value="1"/>
</dbReference>
<dbReference type="OrthoDB" id="415696at2759"/>
<feature type="domain" description="Thioredoxin" evidence="4">
    <location>
        <begin position="7"/>
        <end position="102"/>
    </location>
</feature>
<dbReference type="CDD" id="cd02984">
    <property type="entry name" value="TRX_PICOT"/>
    <property type="match status" value="1"/>
</dbReference>
<dbReference type="FunFam" id="3.40.30.10:FF:000012">
    <property type="entry name" value="Monothiol glutaredoxin"/>
    <property type="match status" value="1"/>
</dbReference>
<feature type="domain" description="Glutaredoxin" evidence="5">
    <location>
        <begin position="132"/>
        <end position="195"/>
    </location>
</feature>
<evidence type="ECO:0000259" key="4">
    <source>
        <dbReference type="Pfam" id="PF00085"/>
    </source>
</evidence>
<keyword evidence="7" id="KW-1185">Reference proteome</keyword>
<evidence type="ECO:0000256" key="2">
    <source>
        <dbReference type="ARBA" id="ARBA00023004"/>
    </source>
</evidence>
<name>A0A0T6AV65_9SCAR</name>
<evidence type="ECO:0000256" key="3">
    <source>
        <dbReference type="ARBA" id="ARBA00023014"/>
    </source>
</evidence>
<feature type="non-terminal residue" evidence="6">
    <location>
        <position position="215"/>
    </location>
</feature>
<dbReference type="AlphaFoldDB" id="A0A0T6AV65"/>
<evidence type="ECO:0000313" key="7">
    <source>
        <dbReference type="Proteomes" id="UP000051574"/>
    </source>
</evidence>
<dbReference type="Pfam" id="PF00462">
    <property type="entry name" value="Glutaredoxin"/>
    <property type="match status" value="1"/>
</dbReference>
<dbReference type="GO" id="GO:0046872">
    <property type="term" value="F:metal ion binding"/>
    <property type="evidence" value="ECO:0007669"/>
    <property type="project" value="UniProtKB-KW"/>
</dbReference>
<dbReference type="SUPFAM" id="SSF52833">
    <property type="entry name" value="Thioredoxin-like"/>
    <property type="match status" value="2"/>
</dbReference>
<evidence type="ECO:0000259" key="5">
    <source>
        <dbReference type="Pfam" id="PF00462"/>
    </source>
</evidence>
<evidence type="ECO:0000313" key="6">
    <source>
        <dbReference type="EMBL" id="KRT78961.1"/>
    </source>
</evidence>
<dbReference type="GO" id="GO:0005634">
    <property type="term" value="C:nucleus"/>
    <property type="evidence" value="ECO:0007669"/>
    <property type="project" value="TreeGrafter"/>
</dbReference>
<dbReference type="GO" id="GO:0051536">
    <property type="term" value="F:iron-sulfur cluster binding"/>
    <property type="evidence" value="ECO:0007669"/>
    <property type="project" value="UniProtKB-KW"/>
</dbReference>
<dbReference type="PROSITE" id="PS51354">
    <property type="entry name" value="GLUTAREDOXIN_2"/>
    <property type="match status" value="1"/>
</dbReference>